<dbReference type="EMBL" id="JBBPFD010000432">
    <property type="protein sequence ID" value="KAK7878902.1"/>
    <property type="molecule type" value="Genomic_DNA"/>
</dbReference>
<evidence type="ECO:0000313" key="1">
    <source>
        <dbReference type="EMBL" id="KAK7878902.1"/>
    </source>
</evidence>
<dbReference type="AlphaFoldDB" id="A0AAW0MF15"/>
<protein>
    <submittedName>
        <fullName evidence="1">Uncharacterized protein</fullName>
    </submittedName>
</protein>
<gene>
    <name evidence="1" type="ORF">WMY93_030836</name>
</gene>
<proteinExistence type="predicted"/>
<evidence type="ECO:0000313" key="2">
    <source>
        <dbReference type="Proteomes" id="UP001460270"/>
    </source>
</evidence>
<comment type="caution">
    <text evidence="1">The sequence shown here is derived from an EMBL/GenBank/DDBJ whole genome shotgun (WGS) entry which is preliminary data.</text>
</comment>
<accession>A0AAW0MF15</accession>
<reference evidence="2" key="1">
    <citation type="submission" date="2024-04" db="EMBL/GenBank/DDBJ databases">
        <title>Salinicola lusitanus LLJ914,a marine bacterium isolated from the Okinawa Trough.</title>
        <authorList>
            <person name="Li J."/>
        </authorList>
    </citation>
    <scope>NUCLEOTIDE SEQUENCE [LARGE SCALE GENOMIC DNA]</scope>
</reference>
<sequence length="123" mass="14231">MLGITTEQITGCLNEDTSRQTVRNELKEALQSYITHTVECVEVVKHFCADSFEWLQMREKEQREIKRLDQEFQNSKQENQADLVELCQVLSSTAIELDRLHSFVDSVEKLALTSDMCSRTMPC</sequence>
<dbReference type="Proteomes" id="UP001460270">
    <property type="component" value="Unassembled WGS sequence"/>
</dbReference>
<organism evidence="1 2">
    <name type="scientific">Mugilogobius chulae</name>
    <name type="common">yellowstripe goby</name>
    <dbReference type="NCBI Taxonomy" id="88201"/>
    <lineage>
        <taxon>Eukaryota</taxon>
        <taxon>Metazoa</taxon>
        <taxon>Chordata</taxon>
        <taxon>Craniata</taxon>
        <taxon>Vertebrata</taxon>
        <taxon>Euteleostomi</taxon>
        <taxon>Actinopterygii</taxon>
        <taxon>Neopterygii</taxon>
        <taxon>Teleostei</taxon>
        <taxon>Neoteleostei</taxon>
        <taxon>Acanthomorphata</taxon>
        <taxon>Gobiaria</taxon>
        <taxon>Gobiiformes</taxon>
        <taxon>Gobioidei</taxon>
        <taxon>Gobiidae</taxon>
        <taxon>Gobionellinae</taxon>
        <taxon>Mugilogobius</taxon>
    </lineage>
</organism>
<name>A0AAW0MF15_9GOBI</name>
<keyword evidence="2" id="KW-1185">Reference proteome</keyword>